<evidence type="ECO:0000313" key="1">
    <source>
        <dbReference type="EMBL" id="MBH9576851.1"/>
    </source>
</evidence>
<dbReference type="Proteomes" id="UP000613266">
    <property type="component" value="Unassembled WGS sequence"/>
</dbReference>
<dbReference type="EMBL" id="JAEDAK010000004">
    <property type="protein sequence ID" value="MBH9576851.1"/>
    <property type="molecule type" value="Genomic_DNA"/>
</dbReference>
<dbReference type="RefSeq" id="WP_198110459.1">
    <property type="nucleotide sequence ID" value="NZ_JAEDAK010000004.1"/>
</dbReference>
<proteinExistence type="predicted"/>
<keyword evidence="2" id="KW-1185">Reference proteome</keyword>
<gene>
    <name evidence="1" type="ORF">I7X39_08035</name>
</gene>
<name>A0A931J1Z1_9BURK</name>
<reference evidence="1" key="1">
    <citation type="submission" date="2020-12" db="EMBL/GenBank/DDBJ databases">
        <title>The genome sequence of Inhella sp. 1Y17.</title>
        <authorList>
            <person name="Liu Y."/>
        </authorList>
    </citation>
    <scope>NUCLEOTIDE SEQUENCE</scope>
    <source>
        <strain evidence="1">1Y17</strain>
    </source>
</reference>
<dbReference type="InterPro" id="IPR053851">
    <property type="entry name" value="DUF6929"/>
</dbReference>
<organism evidence="1 2">
    <name type="scientific">Inhella proteolytica</name>
    <dbReference type="NCBI Taxonomy" id="2795029"/>
    <lineage>
        <taxon>Bacteria</taxon>
        <taxon>Pseudomonadati</taxon>
        <taxon>Pseudomonadota</taxon>
        <taxon>Betaproteobacteria</taxon>
        <taxon>Burkholderiales</taxon>
        <taxon>Sphaerotilaceae</taxon>
        <taxon>Inhella</taxon>
    </lineage>
</organism>
<evidence type="ECO:0000313" key="2">
    <source>
        <dbReference type="Proteomes" id="UP000613266"/>
    </source>
</evidence>
<sequence>MKALQAELLTPLQVRPGAGAPQPWCAASALVLLGERLYSVADDELGLAAFELAAPARPGRCWPLVAAPPLPEQAAPRKARKPDLEALCSLPAAAAWPHGALLALGSGSTPQRCSWALQPLDAAGLPAGTARPFDASALYAALRPAHPLLNIEGACVAGERFWLAQRGQPGGQPNRLLGWPLAALLDWLAGRSAPSLPMQALDCPLGALDGVPLGLTDLCALADGRLLFSAAAEDSDNPVADGTVSGSVLGCLDPAGGLQLLGRLPGTLKVEGLVARPAGAGLDAWLVTDADQRGVAAQLLHLRLPI</sequence>
<comment type="caution">
    <text evidence="1">The sequence shown here is derived from an EMBL/GenBank/DDBJ whole genome shotgun (WGS) entry which is preliminary data.</text>
</comment>
<dbReference type="Pfam" id="PF22000">
    <property type="entry name" value="DUF6929"/>
    <property type="match status" value="1"/>
</dbReference>
<dbReference type="AlphaFoldDB" id="A0A931J1Z1"/>
<protein>
    <submittedName>
        <fullName evidence="1">Uncharacterized protein</fullName>
    </submittedName>
</protein>
<accession>A0A931J1Z1</accession>